<keyword evidence="11" id="KW-1185">Reference proteome</keyword>
<evidence type="ECO:0000256" key="1">
    <source>
        <dbReference type="ARBA" id="ARBA00022729"/>
    </source>
</evidence>
<feature type="transmembrane region" description="Helical" evidence="7">
    <location>
        <begin position="292"/>
        <end position="315"/>
    </location>
</feature>
<keyword evidence="2" id="KW-0677">Repeat</keyword>
<dbReference type="InterPro" id="IPR016187">
    <property type="entry name" value="CTDL_fold"/>
</dbReference>
<feature type="signal peptide" evidence="8">
    <location>
        <begin position="1"/>
        <end position="23"/>
    </location>
</feature>
<feature type="disulfide bond" evidence="6">
    <location>
        <begin position="106"/>
        <end position="116"/>
    </location>
</feature>
<protein>
    <submittedName>
        <fullName evidence="10">DgyrCDS2309</fullName>
    </submittedName>
</protein>
<evidence type="ECO:0000256" key="6">
    <source>
        <dbReference type="PROSITE-ProRule" id="PRU00196"/>
    </source>
</evidence>
<proteinExistence type="predicted"/>
<dbReference type="PANTHER" id="PTHR48071">
    <property type="entry name" value="SRCR DOMAIN-CONTAINING PROTEIN"/>
    <property type="match status" value="1"/>
</dbReference>
<keyword evidence="7" id="KW-1133">Transmembrane helix</keyword>
<evidence type="ECO:0000313" key="11">
    <source>
        <dbReference type="Proteomes" id="UP000549394"/>
    </source>
</evidence>
<feature type="domain" description="SRCR" evidence="9">
    <location>
        <begin position="32"/>
        <end position="138"/>
    </location>
</feature>
<keyword evidence="7" id="KW-0472">Membrane</keyword>
<keyword evidence="5" id="KW-0325">Glycoprotein</keyword>
<dbReference type="PRINTS" id="PR00258">
    <property type="entry name" value="SPERACTRCPTR"/>
</dbReference>
<dbReference type="EMBL" id="CAJFCJ010000003">
    <property type="protein sequence ID" value="CAD5113119.1"/>
    <property type="molecule type" value="Genomic_DNA"/>
</dbReference>
<dbReference type="SMART" id="SM00202">
    <property type="entry name" value="SR"/>
    <property type="match status" value="1"/>
</dbReference>
<dbReference type="SUPFAM" id="SSF56436">
    <property type="entry name" value="C-type lectin-like"/>
    <property type="match status" value="1"/>
</dbReference>
<gene>
    <name evidence="10" type="ORF">DGYR_LOCUS2159</name>
</gene>
<feature type="chain" id="PRO_5029793493" evidence="8">
    <location>
        <begin position="24"/>
        <end position="339"/>
    </location>
</feature>
<keyword evidence="1 8" id="KW-0732">Signal</keyword>
<dbReference type="Gene3D" id="3.10.250.10">
    <property type="entry name" value="SRCR-like domain"/>
    <property type="match status" value="1"/>
</dbReference>
<evidence type="ECO:0000256" key="7">
    <source>
        <dbReference type="SAM" id="Phobius"/>
    </source>
</evidence>
<dbReference type="Pfam" id="PF00530">
    <property type="entry name" value="SRCR"/>
    <property type="match status" value="1"/>
</dbReference>
<organism evidence="10 11">
    <name type="scientific">Dimorphilus gyrociliatus</name>
    <dbReference type="NCBI Taxonomy" id="2664684"/>
    <lineage>
        <taxon>Eukaryota</taxon>
        <taxon>Metazoa</taxon>
        <taxon>Spiralia</taxon>
        <taxon>Lophotrochozoa</taxon>
        <taxon>Annelida</taxon>
        <taxon>Polychaeta</taxon>
        <taxon>Polychaeta incertae sedis</taxon>
        <taxon>Dinophilidae</taxon>
        <taxon>Dimorphilus</taxon>
    </lineage>
</organism>
<keyword evidence="4" id="KW-0675">Receptor</keyword>
<dbReference type="PANTHER" id="PTHR48071:SF28">
    <property type="entry name" value="SRCR DOMAIN-CONTAINING PROTEIN"/>
    <property type="match status" value="1"/>
</dbReference>
<evidence type="ECO:0000256" key="5">
    <source>
        <dbReference type="ARBA" id="ARBA00023180"/>
    </source>
</evidence>
<dbReference type="Proteomes" id="UP000549394">
    <property type="component" value="Unassembled WGS sequence"/>
</dbReference>
<accession>A0A7I8V9W0</accession>
<keyword evidence="3 6" id="KW-1015">Disulfide bond</keyword>
<sequence>MHNMIYIFSLKALIYIYLTDVQASQGVGELEIELRNGRKDNEGLLFVRDKSRQNSPFGTICDDGWDQYEVNTVCRQLGYESGILRQAPFFGMANKLVPIYIDDVKCTKYTSKLENCTFYRKWGNHNCKHYEDVGVSCYGQTAKSDYKEPMFGAGAIWRYLSEKNYKLVHQTSVTIDKIGRHTENVLDTVHIGRFDLRATAGDQFWIGGRTYDNLPFENWQLKVWDDCQPVPNQECILLKKNKFDVFGDYALRIRSSPCYYKHNFICEQRNISESVMNSHSYRPGAKRSKRKVILITLLVLVILLPVIVIVAYKLIKYVNARKSDQMAVRFVTLDDKSHI</sequence>
<dbReference type="OrthoDB" id="422749at2759"/>
<dbReference type="InterPro" id="IPR001190">
    <property type="entry name" value="SRCR"/>
</dbReference>
<name>A0A7I8V9W0_9ANNE</name>
<reference evidence="10 11" key="1">
    <citation type="submission" date="2020-08" db="EMBL/GenBank/DDBJ databases">
        <authorList>
            <person name="Hejnol A."/>
        </authorList>
    </citation>
    <scope>NUCLEOTIDE SEQUENCE [LARGE SCALE GENOMIC DNA]</scope>
</reference>
<dbReference type="PROSITE" id="PS50287">
    <property type="entry name" value="SRCR_2"/>
    <property type="match status" value="1"/>
</dbReference>
<evidence type="ECO:0000256" key="3">
    <source>
        <dbReference type="ARBA" id="ARBA00023157"/>
    </source>
</evidence>
<evidence type="ECO:0000313" key="10">
    <source>
        <dbReference type="EMBL" id="CAD5113119.1"/>
    </source>
</evidence>
<dbReference type="SUPFAM" id="SSF56487">
    <property type="entry name" value="SRCR-like"/>
    <property type="match status" value="1"/>
</dbReference>
<dbReference type="AlphaFoldDB" id="A0A7I8V9W0"/>
<comment type="caution">
    <text evidence="10">The sequence shown here is derived from an EMBL/GenBank/DDBJ whole genome shotgun (WGS) entry which is preliminary data.</text>
</comment>
<comment type="caution">
    <text evidence="6">Lacks conserved residue(s) required for the propagation of feature annotation.</text>
</comment>
<evidence type="ECO:0000259" key="9">
    <source>
        <dbReference type="PROSITE" id="PS50287"/>
    </source>
</evidence>
<evidence type="ECO:0000256" key="2">
    <source>
        <dbReference type="ARBA" id="ARBA00022737"/>
    </source>
</evidence>
<dbReference type="FunFam" id="3.10.250.10:FF:000007">
    <property type="entry name" value="Soluble scavenger receptor cysteine-rich domain-containing protein SSC5D"/>
    <property type="match status" value="1"/>
</dbReference>
<dbReference type="GO" id="GO:0016020">
    <property type="term" value="C:membrane"/>
    <property type="evidence" value="ECO:0007669"/>
    <property type="project" value="InterPro"/>
</dbReference>
<evidence type="ECO:0000256" key="4">
    <source>
        <dbReference type="ARBA" id="ARBA00023170"/>
    </source>
</evidence>
<evidence type="ECO:0000256" key="8">
    <source>
        <dbReference type="SAM" id="SignalP"/>
    </source>
</evidence>
<dbReference type="InterPro" id="IPR036772">
    <property type="entry name" value="SRCR-like_dom_sf"/>
</dbReference>
<keyword evidence="7" id="KW-0812">Transmembrane</keyword>